<accession>A0ACB7XAD6</accession>
<proteinExistence type="predicted"/>
<reference evidence="1 2" key="1">
    <citation type="journal article" date="2021" name="Hortic Res">
        <title>High-quality reference genome and annotation aids understanding of berry development for evergreen blueberry (Vaccinium darrowii).</title>
        <authorList>
            <person name="Yu J."/>
            <person name="Hulse-Kemp A.M."/>
            <person name="Babiker E."/>
            <person name="Staton M."/>
        </authorList>
    </citation>
    <scope>NUCLEOTIDE SEQUENCE [LARGE SCALE GENOMIC DNA]</scope>
    <source>
        <strain evidence="2">cv. NJ 8807/NJ 8810</strain>
        <tissue evidence="1">Young leaf</tissue>
    </source>
</reference>
<protein>
    <submittedName>
        <fullName evidence="1">Uncharacterized protein</fullName>
    </submittedName>
</protein>
<keyword evidence="2" id="KW-1185">Reference proteome</keyword>
<comment type="caution">
    <text evidence="1">The sequence shown here is derived from an EMBL/GenBank/DDBJ whole genome shotgun (WGS) entry which is preliminary data.</text>
</comment>
<evidence type="ECO:0000313" key="2">
    <source>
        <dbReference type="Proteomes" id="UP000828048"/>
    </source>
</evidence>
<dbReference type="EMBL" id="CM037156">
    <property type="protein sequence ID" value="KAH7837737.1"/>
    <property type="molecule type" value="Genomic_DNA"/>
</dbReference>
<gene>
    <name evidence="1" type="ORF">Vadar_017418</name>
</gene>
<evidence type="ECO:0000313" key="1">
    <source>
        <dbReference type="EMBL" id="KAH7837737.1"/>
    </source>
</evidence>
<dbReference type="Proteomes" id="UP000828048">
    <property type="component" value="Chromosome 6"/>
</dbReference>
<sequence>MLRASSAANSTSEIILSPTAFAMTIRKKVVKPVGFTPFGSALNQCNAVSEGSSGLPPGRLFSPNIDGAVSHWDLFDLKEKVALDSIGVSIWQMAAGPIISLPRHTKDDTLLIENGHANDKIGDGDDPETSESEDDSDLVELHEQPTSENTLMALACDDGCVRIYSISDSDKLTYVKSLTQVGGRVLSVTWSPDGNSIYSGSSDGYVSDFEVVEHDYNKNTDCTLQF</sequence>
<name>A0ACB7XAD6_9ERIC</name>
<organism evidence="1 2">
    <name type="scientific">Vaccinium darrowii</name>
    <dbReference type="NCBI Taxonomy" id="229202"/>
    <lineage>
        <taxon>Eukaryota</taxon>
        <taxon>Viridiplantae</taxon>
        <taxon>Streptophyta</taxon>
        <taxon>Embryophyta</taxon>
        <taxon>Tracheophyta</taxon>
        <taxon>Spermatophyta</taxon>
        <taxon>Magnoliopsida</taxon>
        <taxon>eudicotyledons</taxon>
        <taxon>Gunneridae</taxon>
        <taxon>Pentapetalae</taxon>
        <taxon>asterids</taxon>
        <taxon>Ericales</taxon>
        <taxon>Ericaceae</taxon>
        <taxon>Vaccinioideae</taxon>
        <taxon>Vaccinieae</taxon>
        <taxon>Vaccinium</taxon>
    </lineage>
</organism>